<accession>A0A0K2CMH6</accession>
<dbReference type="Proteomes" id="UP000223849">
    <property type="component" value="Segment"/>
</dbReference>
<protein>
    <submittedName>
        <fullName evidence="1">Uncharacterized protein</fullName>
    </submittedName>
</protein>
<reference evidence="1 2" key="1">
    <citation type="submission" date="2015-08" db="EMBL/GenBank/DDBJ databases">
        <authorList>
            <person name="Davis N."/>
            <person name="Domingos A."/>
            <person name="Holland C."/>
            <person name="Houk L.J."/>
            <person name="Hueter N."/>
            <person name="Molina L."/>
            <person name="Sontag M."/>
            <person name="Saintfleur O."/>
            <person name="Swinford C."/>
            <person name="Villalobos-Ayala K."/>
            <person name="Carroll M."/>
            <person name="Cottrell-Yongye A."/>
            <person name="D'Elia T."/>
            <person name="Delesalle V.A."/>
            <person name="Bradley K.W."/>
            <person name="Asai D.J."/>
            <person name="Bowman C.A."/>
            <person name="Russell D.A."/>
            <person name="Pope W.H."/>
            <person name="Jacobs-Sera D."/>
            <person name="Hendrix R.W."/>
            <person name="Hatfull G.F."/>
        </authorList>
    </citation>
    <scope>NUCLEOTIDE SEQUENCE [LARGE SCALE GENOMIC DNA]</scope>
</reference>
<dbReference type="EMBL" id="KT372003">
    <property type="protein sequence ID" value="ALA06573.1"/>
    <property type="molecule type" value="Genomic_DNA"/>
</dbReference>
<gene>
    <name evidence="1" type="ORF">SEA_LUMOS_58</name>
</gene>
<proteinExistence type="predicted"/>
<keyword evidence="2" id="KW-1185">Reference proteome</keyword>
<evidence type="ECO:0000313" key="1">
    <source>
        <dbReference type="EMBL" id="ALA06573.1"/>
    </source>
</evidence>
<organism evidence="1 2">
    <name type="scientific">Mycobacterium phage Lumos</name>
    <dbReference type="NCBI Taxonomy" id="1701852"/>
    <lineage>
        <taxon>Viruses</taxon>
        <taxon>Duplodnaviria</taxon>
        <taxon>Heunggongvirae</taxon>
        <taxon>Uroviricota</taxon>
        <taxon>Caudoviricetes</taxon>
        <taxon>Vilmaviridae</taxon>
        <taxon>Lclasvirinae</taxon>
        <taxon>Lumosvirus</taxon>
        <taxon>Lumosvirus lumos</taxon>
    </lineage>
</organism>
<evidence type="ECO:0000313" key="2">
    <source>
        <dbReference type="Proteomes" id="UP000223849"/>
    </source>
</evidence>
<sequence length="105" mass="11468">MASRIVREAIAKYAEAKGQDTGLDTFYPVPNRAMKRAFTFGGKKTLIPSGNGVPAVLMREGRSRITRGTSRPKPRGKVLTDGLKPIFVDEHGEVVDMAKFYEAAA</sequence>
<name>A0A0K2CMH6_9CAUD</name>